<feature type="region of interest" description="Disordered" evidence="1">
    <location>
        <begin position="1"/>
        <end position="151"/>
    </location>
</feature>
<organism evidence="2 3">
    <name type="scientific">Streptomyces lancefieldiae</name>
    <dbReference type="NCBI Taxonomy" id="3075520"/>
    <lineage>
        <taxon>Bacteria</taxon>
        <taxon>Bacillati</taxon>
        <taxon>Actinomycetota</taxon>
        <taxon>Actinomycetes</taxon>
        <taxon>Kitasatosporales</taxon>
        <taxon>Streptomycetaceae</taxon>
        <taxon>Streptomyces</taxon>
    </lineage>
</organism>
<dbReference type="EMBL" id="JAVRFH010000069">
    <property type="protein sequence ID" value="MDT0615676.1"/>
    <property type="molecule type" value="Genomic_DNA"/>
</dbReference>
<comment type="caution">
    <text evidence="2">The sequence shown here is derived from an EMBL/GenBank/DDBJ whole genome shotgun (WGS) entry which is preliminary data.</text>
</comment>
<gene>
    <name evidence="2" type="ORF">RM812_36635</name>
</gene>
<feature type="compositionally biased region" description="Pro residues" evidence="1">
    <location>
        <begin position="97"/>
        <end position="119"/>
    </location>
</feature>
<keyword evidence="3" id="KW-1185">Reference proteome</keyword>
<dbReference type="Proteomes" id="UP001180724">
    <property type="component" value="Unassembled WGS sequence"/>
</dbReference>
<proteinExistence type="predicted"/>
<protein>
    <submittedName>
        <fullName evidence="2">Uncharacterized protein</fullName>
    </submittedName>
</protein>
<evidence type="ECO:0000313" key="3">
    <source>
        <dbReference type="Proteomes" id="UP001180724"/>
    </source>
</evidence>
<reference evidence="2" key="1">
    <citation type="submission" date="2024-05" db="EMBL/GenBank/DDBJ databases">
        <title>30 novel species of actinomycetes from the DSMZ collection.</title>
        <authorList>
            <person name="Nouioui I."/>
        </authorList>
    </citation>
    <scope>NUCLEOTIDE SEQUENCE</scope>
    <source>
        <strain evidence="2">DSM 40712</strain>
    </source>
</reference>
<feature type="compositionally biased region" description="Pro residues" evidence="1">
    <location>
        <begin position="131"/>
        <end position="151"/>
    </location>
</feature>
<evidence type="ECO:0000256" key="1">
    <source>
        <dbReference type="SAM" id="MobiDB-lite"/>
    </source>
</evidence>
<feature type="non-terminal residue" evidence="2">
    <location>
        <position position="151"/>
    </location>
</feature>
<name>A0ABU3B3V0_9ACTN</name>
<sequence length="151" mass="15406">MSQQGGRPTGPEDDWWGQLYDDSTGDTGPTAAPDSLDDRFASAAGTVAHRPDQDTPVNGTEPPPRAADRGPSAATGPCAERKPPPAEGGPPWWTAAEPPPGVPGPRPPGPPHTGAPPRPGEALLPADRPAPDPPPLPLPPQATPDLPPLPP</sequence>
<dbReference type="PRINTS" id="PR01217">
    <property type="entry name" value="PRICHEXTENSN"/>
</dbReference>
<evidence type="ECO:0000313" key="2">
    <source>
        <dbReference type="EMBL" id="MDT0615676.1"/>
    </source>
</evidence>
<accession>A0ABU3B3V0</accession>